<evidence type="ECO:0000259" key="3">
    <source>
        <dbReference type="Pfam" id="PF12970"/>
    </source>
</evidence>
<gene>
    <name evidence="4" type="ORF">GCM10009431_28690</name>
</gene>
<proteinExistence type="predicted"/>
<evidence type="ECO:0000313" key="4">
    <source>
        <dbReference type="EMBL" id="GAA0749278.1"/>
    </source>
</evidence>
<dbReference type="Gene3D" id="2.60.120.1130">
    <property type="match status" value="1"/>
</dbReference>
<dbReference type="Pfam" id="PF12969">
    <property type="entry name" value="DUF3857"/>
    <property type="match status" value="1"/>
</dbReference>
<dbReference type="Pfam" id="PF12970">
    <property type="entry name" value="DUF3858"/>
    <property type="match status" value="1"/>
</dbReference>
<dbReference type="EMBL" id="BAAAGF010000005">
    <property type="protein sequence ID" value="GAA0749278.1"/>
    <property type="molecule type" value="Genomic_DNA"/>
</dbReference>
<dbReference type="Gene3D" id="2.60.40.3140">
    <property type="match status" value="1"/>
</dbReference>
<name>A0ABN1JYN5_9FLAO</name>
<keyword evidence="5" id="KW-1185">Reference proteome</keyword>
<reference evidence="4 5" key="1">
    <citation type="journal article" date="2019" name="Int. J. Syst. Evol. Microbiol.">
        <title>The Global Catalogue of Microorganisms (GCM) 10K type strain sequencing project: providing services to taxonomists for standard genome sequencing and annotation.</title>
        <authorList>
            <consortium name="The Broad Institute Genomics Platform"/>
            <consortium name="The Broad Institute Genome Sequencing Center for Infectious Disease"/>
            <person name="Wu L."/>
            <person name="Ma J."/>
        </authorList>
    </citation>
    <scope>NUCLEOTIDE SEQUENCE [LARGE SCALE GENOMIC DNA]</scope>
    <source>
        <strain evidence="4 5">JCM 15976</strain>
    </source>
</reference>
<sequence length="639" mass="73299">MPTKILLAIAFFSISFFSNAQDESLLVVATIPSELTTEANAVVRYNHKKIEISSLKSLSVAHKRIVTILNKAGNRNVEAYVSYDKGIDIKKIEAKVYDQFGNQIKKFKKSDFEDVSAANDFSLYEDSRVKYLNYTPTEYPYTIEFYYETNTNNTAFIPSWYPLEGYYVSTQKSVYEIAYETGIDIKQKEYNFKGYEIVNNSQDNNLLYEVDNIKAIKSEAYSPDFKNISPHLGVALNKFHYEGFYGESNDWTSLGKWMYDELLVGRTELPETTKSEIKALVMGIDDPIEKAKVVYNFVQQRTRYISVQEGIGGIQPIEASKVDEVKYGDCKGLTNYTKALMDVVGVKTNYSRVYASRSTVDIDKEFVTFLGQTNHVILNLPTPNGDIWLECTSQTSPFGYNANFTDDRDVFVITPEGGKIVHTQVYDAEKNLLETNSTINLSPNGSIDAKITSKAFGARYDYLAHTRGLLEKDQKLFYKEKWGYLGDLTIDSMSYNDDRDSIVFTETIQMKAERYATKVGNRLLLQPNFFNREQSIPKRYSKRKLPFEIERGYINRDSYIITIPNGFMADALIDSVSIETKFGSYTMSISKHSDSELFYKRELKLNKGIYSQSEYNDYRDFWIEVTKNDKAKIVLKPNL</sequence>
<dbReference type="Gene3D" id="3.10.620.30">
    <property type="match status" value="1"/>
</dbReference>
<evidence type="ECO:0000256" key="1">
    <source>
        <dbReference type="SAM" id="SignalP"/>
    </source>
</evidence>
<dbReference type="Proteomes" id="UP001500736">
    <property type="component" value="Unassembled WGS sequence"/>
</dbReference>
<dbReference type="RefSeq" id="WP_343799384.1">
    <property type="nucleotide sequence ID" value="NZ_BAAAGF010000005.1"/>
</dbReference>
<evidence type="ECO:0008006" key="6">
    <source>
        <dbReference type="Google" id="ProtNLM"/>
    </source>
</evidence>
<feature type="domain" description="DUF3858" evidence="3">
    <location>
        <begin position="541"/>
        <end position="633"/>
    </location>
</feature>
<dbReference type="InterPro" id="IPR024544">
    <property type="entry name" value="DUF3858"/>
</dbReference>
<dbReference type="InterPro" id="IPR024618">
    <property type="entry name" value="DUF3857"/>
</dbReference>
<protein>
    <recommendedName>
        <fullName evidence="6">DUF3857 domain-containing protein</fullName>
    </recommendedName>
</protein>
<feature type="chain" id="PRO_5045271880" description="DUF3857 domain-containing protein" evidence="1">
    <location>
        <begin position="21"/>
        <end position="639"/>
    </location>
</feature>
<comment type="caution">
    <text evidence="4">The sequence shown here is derived from an EMBL/GenBank/DDBJ whole genome shotgun (WGS) entry which is preliminary data.</text>
</comment>
<evidence type="ECO:0000313" key="5">
    <source>
        <dbReference type="Proteomes" id="UP001500736"/>
    </source>
</evidence>
<accession>A0ABN1JYN5</accession>
<keyword evidence="1" id="KW-0732">Signal</keyword>
<organism evidence="4 5">
    <name type="scientific">Gaetbulibacter jejuensis</name>
    <dbReference type="NCBI Taxonomy" id="584607"/>
    <lineage>
        <taxon>Bacteria</taxon>
        <taxon>Pseudomonadati</taxon>
        <taxon>Bacteroidota</taxon>
        <taxon>Flavobacteriia</taxon>
        <taxon>Flavobacteriales</taxon>
        <taxon>Flavobacteriaceae</taxon>
        <taxon>Gaetbulibacter</taxon>
    </lineage>
</organism>
<feature type="signal peptide" evidence="1">
    <location>
        <begin position="1"/>
        <end position="20"/>
    </location>
</feature>
<feature type="domain" description="DUF3857" evidence="2">
    <location>
        <begin position="59"/>
        <end position="216"/>
    </location>
</feature>
<evidence type="ECO:0000259" key="2">
    <source>
        <dbReference type="Pfam" id="PF12969"/>
    </source>
</evidence>